<dbReference type="InterPro" id="IPR052158">
    <property type="entry name" value="INH-QAR"/>
</dbReference>
<evidence type="ECO:0000313" key="2">
    <source>
        <dbReference type="EMBL" id="SMF64579.1"/>
    </source>
</evidence>
<proteinExistence type="predicted"/>
<dbReference type="SUPFAM" id="SSF52317">
    <property type="entry name" value="Class I glutamine amidotransferase-like"/>
    <property type="match status" value="1"/>
</dbReference>
<dbReference type="Proteomes" id="UP000192917">
    <property type="component" value="Unassembled WGS sequence"/>
</dbReference>
<accession>A0A1Y6CGW6</accession>
<dbReference type="InterPro" id="IPR002818">
    <property type="entry name" value="DJ-1/PfpI"/>
</dbReference>
<evidence type="ECO:0000259" key="1">
    <source>
        <dbReference type="Pfam" id="PF01965"/>
    </source>
</evidence>
<feature type="domain" description="DJ-1/PfpI" evidence="1">
    <location>
        <begin position="9"/>
        <end position="184"/>
    </location>
</feature>
<gene>
    <name evidence="2" type="ORF">SAMN05428998_12563</name>
</gene>
<evidence type="ECO:0000313" key="3">
    <source>
        <dbReference type="Proteomes" id="UP000192917"/>
    </source>
</evidence>
<sequence>MAKQTIGALVFPGFELLDLYGPLEMFGFFTEHFEIQILSRTSDPVASRAGPRTLVDVAWGEGCSGGAAWSELNPGGIAAPDLLLVPGGPGTRALVDEPVTLAWLADIAPKAGHTLSVCTGSALLARAGVLDGLHATTNKAAFAWVESQGPQVHWVRQARWVKDGSFYSSSGVSAGIDMALAVIADLLGRAQAEQAALWAEYTWHDDPGRDPFAGRHGLI</sequence>
<protein>
    <submittedName>
        <fullName evidence="2">DJ-1/PfpI family protein</fullName>
    </submittedName>
</protein>
<dbReference type="Gene3D" id="3.40.50.880">
    <property type="match status" value="1"/>
</dbReference>
<dbReference type="EMBL" id="FWZX01000025">
    <property type="protein sequence ID" value="SMF64579.1"/>
    <property type="molecule type" value="Genomic_DNA"/>
</dbReference>
<organism evidence="2 3">
    <name type="scientific">Tistlia consotensis USBA 355</name>
    <dbReference type="NCBI Taxonomy" id="560819"/>
    <lineage>
        <taxon>Bacteria</taxon>
        <taxon>Pseudomonadati</taxon>
        <taxon>Pseudomonadota</taxon>
        <taxon>Alphaproteobacteria</taxon>
        <taxon>Rhodospirillales</taxon>
        <taxon>Rhodovibrionaceae</taxon>
        <taxon>Tistlia</taxon>
    </lineage>
</organism>
<dbReference type="CDD" id="cd03139">
    <property type="entry name" value="GATase1_PfpI_2"/>
    <property type="match status" value="1"/>
</dbReference>
<dbReference type="PANTHER" id="PTHR43130">
    <property type="entry name" value="ARAC-FAMILY TRANSCRIPTIONAL REGULATOR"/>
    <property type="match status" value="1"/>
</dbReference>
<name>A0A1Y6CGW6_9PROT</name>
<dbReference type="AlphaFoldDB" id="A0A1Y6CGW6"/>
<dbReference type="InterPro" id="IPR029062">
    <property type="entry name" value="Class_I_gatase-like"/>
</dbReference>
<dbReference type="Pfam" id="PF01965">
    <property type="entry name" value="DJ-1_PfpI"/>
    <property type="match status" value="1"/>
</dbReference>
<dbReference type="PANTHER" id="PTHR43130:SF15">
    <property type="entry name" value="THIJ_PFPI FAMILY PROTEIN (AFU_ORTHOLOGUE AFUA_5G14240)"/>
    <property type="match status" value="1"/>
</dbReference>
<dbReference type="STRING" id="560819.SAMN05428998_12563"/>
<reference evidence="2 3" key="1">
    <citation type="submission" date="2017-04" db="EMBL/GenBank/DDBJ databases">
        <authorList>
            <person name="Afonso C.L."/>
            <person name="Miller P.J."/>
            <person name="Scott M.A."/>
            <person name="Spackman E."/>
            <person name="Goraichik I."/>
            <person name="Dimitrov K.M."/>
            <person name="Suarez D.L."/>
            <person name="Swayne D.E."/>
        </authorList>
    </citation>
    <scope>NUCLEOTIDE SEQUENCE [LARGE SCALE GENOMIC DNA]</scope>
    <source>
        <strain evidence="2 3">USBA 355</strain>
    </source>
</reference>
<keyword evidence="3" id="KW-1185">Reference proteome</keyword>
<dbReference type="RefSeq" id="WP_085125220.1">
    <property type="nucleotide sequence ID" value="NZ_FWZX01000025.1"/>
</dbReference>